<keyword evidence="2" id="KW-1185">Reference proteome</keyword>
<dbReference type="AlphaFoldDB" id="A0AAD9V5W5"/>
<protein>
    <submittedName>
        <fullName evidence="1">Uncharacterized protein</fullName>
    </submittedName>
</protein>
<comment type="caution">
    <text evidence="1">The sequence shown here is derived from an EMBL/GenBank/DDBJ whole genome shotgun (WGS) entry which is preliminary data.</text>
</comment>
<organism evidence="1 2">
    <name type="scientific">Acropora cervicornis</name>
    <name type="common">Staghorn coral</name>
    <dbReference type="NCBI Taxonomy" id="6130"/>
    <lineage>
        <taxon>Eukaryota</taxon>
        <taxon>Metazoa</taxon>
        <taxon>Cnidaria</taxon>
        <taxon>Anthozoa</taxon>
        <taxon>Hexacorallia</taxon>
        <taxon>Scleractinia</taxon>
        <taxon>Astrocoeniina</taxon>
        <taxon>Acroporidae</taxon>
        <taxon>Acropora</taxon>
    </lineage>
</organism>
<reference evidence="1" key="2">
    <citation type="journal article" date="2023" name="Science">
        <title>Genomic signatures of disease resistance in endangered staghorn corals.</title>
        <authorList>
            <person name="Vollmer S.V."/>
            <person name="Selwyn J.D."/>
            <person name="Despard B.A."/>
            <person name="Roesel C.L."/>
        </authorList>
    </citation>
    <scope>NUCLEOTIDE SEQUENCE</scope>
    <source>
        <strain evidence="1">K2</strain>
    </source>
</reference>
<dbReference type="EMBL" id="JARQWQ010000029">
    <property type="protein sequence ID" value="KAK2562262.1"/>
    <property type="molecule type" value="Genomic_DNA"/>
</dbReference>
<accession>A0AAD9V5W5</accession>
<sequence>MSSSADFVFFSQEERLQLLSGNCPRHLTKARLRTWLSYRVGTVKDGSASSDANKLKQRDFTLICWQVKTSENGDVIYIRCECLPEMKKNLKYKLDVTMINSGEQAEFVRLKQSRDFATCTKRLQTWNQPRKRKLEPRSVYEIDLSKKIYGREKIGDKKILHDPRLPVYRDTEKANQNMLDKIREANLECSFFNILSHDKHPSKVLMETTTNSTNIISPHKEQPISLHEIHEGANIIKTKSFVKANERKRIKEATKQQSGSQKWFEVRKIRITASKCK</sequence>
<name>A0AAD9V5W5_ACRCE</name>
<reference evidence="1" key="1">
    <citation type="journal article" date="2023" name="G3 (Bethesda)">
        <title>Whole genome assembly and annotation of the endangered Caribbean coral Acropora cervicornis.</title>
        <authorList>
            <person name="Selwyn J.D."/>
            <person name="Vollmer S.V."/>
        </authorList>
    </citation>
    <scope>NUCLEOTIDE SEQUENCE</scope>
    <source>
        <strain evidence="1">K2</strain>
    </source>
</reference>
<evidence type="ECO:0000313" key="1">
    <source>
        <dbReference type="EMBL" id="KAK2562262.1"/>
    </source>
</evidence>
<gene>
    <name evidence="1" type="ORF">P5673_014525</name>
</gene>
<proteinExistence type="predicted"/>
<dbReference type="Proteomes" id="UP001249851">
    <property type="component" value="Unassembled WGS sequence"/>
</dbReference>
<evidence type="ECO:0000313" key="2">
    <source>
        <dbReference type="Proteomes" id="UP001249851"/>
    </source>
</evidence>